<sequence length="298" mass="32988">MDGKLVPWEKANVHVLTHTLHYGMGVFEGIRCYKTVKGPAVFRLQDHMQRLENSAKFVGIELPYSVEELIKGVRETIKANKIEECYIRPIAFYGYGIMGLDPEGSKVNVAIAVWPWGTYLGEEGLEKGIRAKISPWLRIHPRILPPQAKVVANYANSILAKVDALRSGYNEAILLNIDGNVAEGPGENVFIVKDGKLISPPASSGALVGITRDSIIKIASDEGISFEEYDFKPNELYAADEAFFTGTAAEVTPIREVDGKPIGGGKRGPTTEKLQQIFFNTVRGKEPKYEFWLDYVGK</sequence>
<keyword evidence="9" id="KW-0808">Transferase</keyword>
<evidence type="ECO:0000256" key="1">
    <source>
        <dbReference type="ARBA" id="ARBA00001933"/>
    </source>
</evidence>
<dbReference type="GO" id="GO:0008652">
    <property type="term" value="P:amino acid biosynthetic process"/>
    <property type="evidence" value="ECO:0007669"/>
    <property type="project" value="UniProtKB-KW"/>
</dbReference>
<evidence type="ECO:0000256" key="9">
    <source>
        <dbReference type="ARBA" id="ARBA00022679"/>
    </source>
</evidence>
<gene>
    <name evidence="15" type="ORF">S06H3_00299</name>
</gene>
<dbReference type="InterPro" id="IPR001544">
    <property type="entry name" value="Aminotrans_IV"/>
</dbReference>
<dbReference type="SUPFAM" id="SSF56752">
    <property type="entry name" value="D-aminoacid aminotransferase-like PLP-dependent enzymes"/>
    <property type="match status" value="1"/>
</dbReference>
<comment type="cofactor">
    <cofactor evidence="1">
        <name>pyridoxal 5'-phosphate</name>
        <dbReference type="ChEBI" id="CHEBI:597326"/>
    </cofactor>
</comment>
<evidence type="ECO:0000256" key="13">
    <source>
        <dbReference type="ARBA" id="ARBA00048798"/>
    </source>
</evidence>
<comment type="pathway">
    <text evidence="3">Amino-acid biosynthesis; L-valine biosynthesis; L-valine from pyruvate: step 4/4.</text>
</comment>
<evidence type="ECO:0000256" key="11">
    <source>
        <dbReference type="ARBA" id="ARBA00023304"/>
    </source>
</evidence>
<evidence type="ECO:0000256" key="8">
    <source>
        <dbReference type="ARBA" id="ARBA00022605"/>
    </source>
</evidence>
<dbReference type="PANTHER" id="PTHR42743:SF11">
    <property type="entry name" value="AMINODEOXYCHORISMATE LYASE"/>
    <property type="match status" value="1"/>
</dbReference>
<dbReference type="CDD" id="cd01557">
    <property type="entry name" value="BCAT_beta_family"/>
    <property type="match status" value="1"/>
</dbReference>
<dbReference type="EC" id="2.6.1.42" evidence="6"/>
<evidence type="ECO:0000256" key="7">
    <source>
        <dbReference type="ARBA" id="ARBA00022576"/>
    </source>
</evidence>
<dbReference type="Gene3D" id="3.20.10.10">
    <property type="entry name" value="D-amino Acid Aminotransferase, subunit A, domain 2"/>
    <property type="match status" value="1"/>
</dbReference>
<dbReference type="FunFam" id="3.20.10.10:FF:000002">
    <property type="entry name" value="D-alanine aminotransferase"/>
    <property type="match status" value="1"/>
</dbReference>
<comment type="pathway">
    <text evidence="4">Amino-acid biosynthesis; L-leucine biosynthesis; L-leucine from 3-methyl-2-oxobutanoate: step 4/4.</text>
</comment>
<evidence type="ECO:0000256" key="2">
    <source>
        <dbReference type="ARBA" id="ARBA00004824"/>
    </source>
</evidence>
<keyword evidence="7" id="KW-0032">Aminotransferase</keyword>
<evidence type="ECO:0000256" key="4">
    <source>
        <dbReference type="ARBA" id="ARBA00005072"/>
    </source>
</evidence>
<dbReference type="AlphaFoldDB" id="X1KFE4"/>
<comment type="catalytic activity">
    <reaction evidence="14">
        <text>L-leucine + 2-oxoglutarate = 4-methyl-2-oxopentanoate + L-glutamate</text>
        <dbReference type="Rhea" id="RHEA:18321"/>
        <dbReference type="ChEBI" id="CHEBI:16810"/>
        <dbReference type="ChEBI" id="CHEBI:17865"/>
        <dbReference type="ChEBI" id="CHEBI:29985"/>
        <dbReference type="ChEBI" id="CHEBI:57427"/>
        <dbReference type="EC" id="2.6.1.42"/>
    </reaction>
</comment>
<name>X1KFE4_9ZZZZ</name>
<dbReference type="NCBIfam" id="NF005146">
    <property type="entry name" value="PRK06606.1"/>
    <property type="match status" value="1"/>
</dbReference>
<dbReference type="EMBL" id="BARV01000049">
    <property type="protein sequence ID" value="GAH92355.1"/>
    <property type="molecule type" value="Genomic_DNA"/>
</dbReference>
<evidence type="ECO:0000256" key="3">
    <source>
        <dbReference type="ARBA" id="ARBA00004931"/>
    </source>
</evidence>
<dbReference type="InterPro" id="IPR036038">
    <property type="entry name" value="Aminotransferase-like"/>
</dbReference>
<keyword evidence="8" id="KW-0028">Amino-acid biosynthesis</keyword>
<dbReference type="PANTHER" id="PTHR42743">
    <property type="entry name" value="AMINO-ACID AMINOTRANSFERASE"/>
    <property type="match status" value="1"/>
</dbReference>
<dbReference type="GO" id="GO:0009082">
    <property type="term" value="P:branched-chain amino acid biosynthetic process"/>
    <property type="evidence" value="ECO:0007669"/>
    <property type="project" value="UniProtKB-KW"/>
</dbReference>
<dbReference type="InterPro" id="IPR043132">
    <property type="entry name" value="BCAT-like_C"/>
</dbReference>
<dbReference type="Gene3D" id="3.30.470.10">
    <property type="match status" value="1"/>
</dbReference>
<dbReference type="InterPro" id="IPR033939">
    <property type="entry name" value="BCAT_family"/>
</dbReference>
<dbReference type="Pfam" id="PF01063">
    <property type="entry name" value="Aminotran_4"/>
    <property type="match status" value="1"/>
</dbReference>
<dbReference type="NCBIfam" id="TIGR01122">
    <property type="entry name" value="ilvE_I"/>
    <property type="match status" value="1"/>
</dbReference>
<keyword evidence="11" id="KW-0100">Branched-chain amino acid biosynthesis</keyword>
<dbReference type="InterPro" id="IPR005785">
    <property type="entry name" value="B_amino_transI"/>
</dbReference>
<evidence type="ECO:0000256" key="14">
    <source>
        <dbReference type="ARBA" id="ARBA00049229"/>
    </source>
</evidence>
<evidence type="ECO:0000313" key="15">
    <source>
        <dbReference type="EMBL" id="GAH92355.1"/>
    </source>
</evidence>
<comment type="caution">
    <text evidence="15">The sequence shown here is derived from an EMBL/GenBank/DDBJ whole genome shotgun (WGS) entry which is preliminary data.</text>
</comment>
<keyword evidence="10" id="KW-0663">Pyridoxal phosphate</keyword>
<comment type="similarity">
    <text evidence="5">Belongs to the class-IV pyridoxal-phosphate-dependent aminotransferase family.</text>
</comment>
<proteinExistence type="inferred from homology"/>
<comment type="pathway">
    <text evidence="2">Amino-acid biosynthesis; L-isoleucine biosynthesis; L-isoleucine from 2-oxobutanoate: step 4/4.</text>
</comment>
<evidence type="ECO:0000256" key="12">
    <source>
        <dbReference type="ARBA" id="ARBA00048212"/>
    </source>
</evidence>
<evidence type="ECO:0000256" key="10">
    <source>
        <dbReference type="ARBA" id="ARBA00022898"/>
    </source>
</evidence>
<evidence type="ECO:0000256" key="5">
    <source>
        <dbReference type="ARBA" id="ARBA00009320"/>
    </source>
</evidence>
<evidence type="ECO:0000256" key="6">
    <source>
        <dbReference type="ARBA" id="ARBA00013053"/>
    </source>
</evidence>
<dbReference type="InterPro" id="IPR043131">
    <property type="entry name" value="BCAT-like_N"/>
</dbReference>
<comment type="catalytic activity">
    <reaction evidence="12">
        <text>L-valine + 2-oxoglutarate = 3-methyl-2-oxobutanoate + L-glutamate</text>
        <dbReference type="Rhea" id="RHEA:24813"/>
        <dbReference type="ChEBI" id="CHEBI:11851"/>
        <dbReference type="ChEBI" id="CHEBI:16810"/>
        <dbReference type="ChEBI" id="CHEBI:29985"/>
        <dbReference type="ChEBI" id="CHEBI:57762"/>
        <dbReference type="EC" id="2.6.1.42"/>
    </reaction>
</comment>
<dbReference type="GO" id="GO:0005829">
    <property type="term" value="C:cytosol"/>
    <property type="evidence" value="ECO:0007669"/>
    <property type="project" value="TreeGrafter"/>
</dbReference>
<dbReference type="InterPro" id="IPR050571">
    <property type="entry name" value="Class-IV_PLP-Dep_Aminotrnsfr"/>
</dbReference>
<accession>X1KFE4</accession>
<dbReference type="GO" id="GO:0004084">
    <property type="term" value="F:branched-chain-amino-acid transaminase activity"/>
    <property type="evidence" value="ECO:0007669"/>
    <property type="project" value="UniProtKB-EC"/>
</dbReference>
<comment type="catalytic activity">
    <reaction evidence="13">
        <text>L-isoleucine + 2-oxoglutarate = (S)-3-methyl-2-oxopentanoate + L-glutamate</text>
        <dbReference type="Rhea" id="RHEA:24801"/>
        <dbReference type="ChEBI" id="CHEBI:16810"/>
        <dbReference type="ChEBI" id="CHEBI:29985"/>
        <dbReference type="ChEBI" id="CHEBI:35146"/>
        <dbReference type="ChEBI" id="CHEBI:58045"/>
        <dbReference type="EC" id="2.6.1.42"/>
    </reaction>
</comment>
<organism evidence="15">
    <name type="scientific">marine sediment metagenome</name>
    <dbReference type="NCBI Taxonomy" id="412755"/>
    <lineage>
        <taxon>unclassified sequences</taxon>
        <taxon>metagenomes</taxon>
        <taxon>ecological metagenomes</taxon>
    </lineage>
</organism>
<protein>
    <recommendedName>
        <fullName evidence="6">branched-chain-amino-acid transaminase</fullName>
        <ecNumber evidence="6">2.6.1.42</ecNumber>
    </recommendedName>
</protein>
<reference evidence="15" key="1">
    <citation type="journal article" date="2014" name="Front. Microbiol.">
        <title>High frequency of phylogenetically diverse reductive dehalogenase-homologous genes in deep subseafloor sedimentary metagenomes.</title>
        <authorList>
            <person name="Kawai M."/>
            <person name="Futagami T."/>
            <person name="Toyoda A."/>
            <person name="Takaki Y."/>
            <person name="Nishi S."/>
            <person name="Hori S."/>
            <person name="Arai W."/>
            <person name="Tsubouchi T."/>
            <person name="Morono Y."/>
            <person name="Uchiyama I."/>
            <person name="Ito T."/>
            <person name="Fujiyama A."/>
            <person name="Inagaki F."/>
            <person name="Takami H."/>
        </authorList>
    </citation>
    <scope>NUCLEOTIDE SEQUENCE</scope>
    <source>
        <strain evidence="15">Expedition CK06-06</strain>
    </source>
</reference>